<feature type="binding site" evidence="7">
    <location>
        <position position="161"/>
    </location>
    <ligand>
        <name>Mg(2+)</name>
        <dbReference type="ChEBI" id="CHEBI:18420"/>
    </ligand>
</feature>
<comment type="subcellular location">
    <subcellularLocation>
        <location evidence="1">Cell membrane</location>
        <topology evidence="1">Multi-pass membrane protein</topology>
    </subcellularLocation>
</comment>
<dbReference type="CDD" id="cd06853">
    <property type="entry name" value="GT_WecA_like"/>
    <property type="match status" value="1"/>
</dbReference>
<feature type="transmembrane region" description="Helical" evidence="9">
    <location>
        <begin position="329"/>
        <end position="347"/>
    </location>
</feature>
<protein>
    <submittedName>
        <fullName evidence="10">Undecaprenyl-phosphate alpha-N-acetylglucosaminyl 1-phosphatetransferase</fullName>
    </submittedName>
</protein>
<dbReference type="GO" id="GO:0005886">
    <property type="term" value="C:plasma membrane"/>
    <property type="evidence" value="ECO:0007669"/>
    <property type="project" value="UniProtKB-SubCell"/>
</dbReference>
<evidence type="ECO:0000256" key="4">
    <source>
        <dbReference type="ARBA" id="ARBA00022692"/>
    </source>
</evidence>
<dbReference type="PANTHER" id="PTHR22926:SF3">
    <property type="entry name" value="UNDECAPRENYL-PHOSPHATE ALPHA-N-ACETYLGLUCOSAMINYL 1-PHOSPHATE TRANSFERASE"/>
    <property type="match status" value="1"/>
</dbReference>
<keyword evidence="7" id="KW-0460">Magnesium</keyword>
<dbReference type="GO" id="GO:0071555">
    <property type="term" value="P:cell wall organization"/>
    <property type="evidence" value="ECO:0007669"/>
    <property type="project" value="TreeGrafter"/>
</dbReference>
<feature type="transmembrane region" description="Helical" evidence="9">
    <location>
        <begin position="253"/>
        <end position="272"/>
    </location>
</feature>
<dbReference type="AlphaFoldDB" id="A0A1I4RZ65"/>
<evidence type="ECO:0000313" key="10">
    <source>
        <dbReference type="EMBL" id="SFM57304.1"/>
    </source>
</evidence>
<gene>
    <name evidence="10" type="ORF">SAMN05421880_12151</name>
</gene>
<evidence type="ECO:0000256" key="1">
    <source>
        <dbReference type="ARBA" id="ARBA00004651"/>
    </source>
</evidence>
<dbReference type="GO" id="GO:0044038">
    <property type="term" value="P:cell wall macromolecule biosynthetic process"/>
    <property type="evidence" value="ECO:0007669"/>
    <property type="project" value="TreeGrafter"/>
</dbReference>
<keyword evidence="11" id="KW-1185">Reference proteome</keyword>
<feature type="transmembrane region" description="Helical" evidence="9">
    <location>
        <begin position="169"/>
        <end position="188"/>
    </location>
</feature>
<dbReference type="InterPro" id="IPR018480">
    <property type="entry name" value="PNAcMuramoyl-5peptid_Trfase_CS"/>
</dbReference>
<feature type="transmembrane region" description="Helical" evidence="9">
    <location>
        <begin position="109"/>
        <end position="127"/>
    </location>
</feature>
<evidence type="ECO:0000256" key="3">
    <source>
        <dbReference type="ARBA" id="ARBA00022679"/>
    </source>
</evidence>
<dbReference type="GO" id="GO:0009103">
    <property type="term" value="P:lipopolysaccharide biosynthetic process"/>
    <property type="evidence" value="ECO:0007669"/>
    <property type="project" value="TreeGrafter"/>
</dbReference>
<feature type="transmembrane region" description="Helical" evidence="9">
    <location>
        <begin position="222"/>
        <end position="241"/>
    </location>
</feature>
<proteinExistence type="predicted"/>
<feature type="transmembrane region" description="Helical" evidence="9">
    <location>
        <begin position="6"/>
        <end position="29"/>
    </location>
</feature>
<keyword evidence="5 9" id="KW-1133">Transmembrane helix</keyword>
<evidence type="ECO:0000256" key="9">
    <source>
        <dbReference type="SAM" id="Phobius"/>
    </source>
</evidence>
<feature type="transmembrane region" description="Helical" evidence="9">
    <location>
        <begin position="304"/>
        <end position="323"/>
    </location>
</feature>
<feature type="transmembrane region" description="Helical" evidence="9">
    <location>
        <begin position="194"/>
        <end position="210"/>
    </location>
</feature>
<dbReference type="InterPro" id="IPR000715">
    <property type="entry name" value="Glycosyl_transferase_4"/>
</dbReference>
<dbReference type="PROSITE" id="PS01348">
    <property type="entry name" value="MRAY_2"/>
    <property type="match status" value="1"/>
</dbReference>
<keyword evidence="4 9" id="KW-0812">Transmembrane</keyword>
<feature type="transmembrane region" description="Helical" evidence="9">
    <location>
        <begin position="133"/>
        <end position="157"/>
    </location>
</feature>
<evidence type="ECO:0000313" key="11">
    <source>
        <dbReference type="Proteomes" id="UP000199561"/>
    </source>
</evidence>
<accession>A0A1I4RZ65</accession>
<dbReference type="STRING" id="52442.SAMN05421880_12151"/>
<organism evidence="10 11">
    <name type="scientific">Nitrosomonas nitrosa</name>
    <dbReference type="NCBI Taxonomy" id="52442"/>
    <lineage>
        <taxon>Bacteria</taxon>
        <taxon>Pseudomonadati</taxon>
        <taxon>Pseudomonadota</taxon>
        <taxon>Betaproteobacteria</taxon>
        <taxon>Nitrosomonadales</taxon>
        <taxon>Nitrosomonadaceae</taxon>
        <taxon>Nitrosomonas</taxon>
    </lineage>
</organism>
<feature type="region of interest" description="Disordered" evidence="8">
    <location>
        <begin position="462"/>
        <end position="486"/>
    </location>
</feature>
<dbReference type="RefSeq" id="WP_244888074.1">
    <property type="nucleotide sequence ID" value="NZ_FOUF01000021.1"/>
</dbReference>
<keyword evidence="7" id="KW-0479">Metal-binding</keyword>
<sequence length="542" mass="59963">MVTTNPITQMAFLFVLSTLLSVIVIRLAIDKALALGIADHPGGHKQHDTITPFVGGVGVFAALAIALVVLFMLYPDQSLKWLSLGLSAIIIFATGFADDILQLNYKVRLIIQAMVAMIMVAAGGVVLSDLGELLPGMTLTLGLLSIPFTVFAAIGGINALNMIDGLDGLAGTVSFISLLLISTVALVAGDMSNLTLAAAIAGGMAGFLFFNLRYGAQRRAKVFLGDNGSMLLGFLFAWLLVDLSQGAHPAITPVTAIWLFSIPLMDTISVMLRRLSLRKSPFTPDHNHLHHILLHAGFRVEDTVLVIAFLHLLFGAIGLTGLYLGIPEFVMLFSFLLIYMGYFYVTLRPWYFIMALRHLHAFLGLIPTENHGMFLGSYSATEAERLVKMISKELGPAADSWVHVVEQYSPHQHNEKRYSVALNIRLISDNIAMDEENKRYITSVQQRMLERHGIQVRQFIERSSKNERRLQNQGNPTGNEQRISERRSATSTILVFEALFERHAPPTIFSPRQSHTLDSRETSLDTIQFSNEPIKRTNNHEI</sequence>
<feature type="transmembrane region" description="Helical" evidence="9">
    <location>
        <begin position="50"/>
        <end position="73"/>
    </location>
</feature>
<dbReference type="GO" id="GO:0046872">
    <property type="term" value="F:metal ion binding"/>
    <property type="evidence" value="ECO:0007669"/>
    <property type="project" value="UniProtKB-KW"/>
</dbReference>
<reference evidence="10 11" key="1">
    <citation type="submission" date="2016-10" db="EMBL/GenBank/DDBJ databases">
        <authorList>
            <person name="de Groot N.N."/>
        </authorList>
    </citation>
    <scope>NUCLEOTIDE SEQUENCE [LARGE SCALE GENOMIC DNA]</scope>
    <source>
        <strain evidence="10 11">Nm146</strain>
    </source>
</reference>
<evidence type="ECO:0000256" key="2">
    <source>
        <dbReference type="ARBA" id="ARBA00022475"/>
    </source>
</evidence>
<dbReference type="EMBL" id="FOUF01000021">
    <property type="protein sequence ID" value="SFM57304.1"/>
    <property type="molecule type" value="Genomic_DNA"/>
</dbReference>
<feature type="binding site" evidence="7">
    <location>
        <position position="226"/>
    </location>
    <ligand>
        <name>Mg(2+)</name>
        <dbReference type="ChEBI" id="CHEBI:18420"/>
    </ligand>
</feature>
<dbReference type="PANTHER" id="PTHR22926">
    <property type="entry name" value="PHOSPHO-N-ACETYLMURAMOYL-PENTAPEPTIDE-TRANSFERASE"/>
    <property type="match status" value="1"/>
</dbReference>
<dbReference type="Proteomes" id="UP000199561">
    <property type="component" value="Unassembled WGS sequence"/>
</dbReference>
<evidence type="ECO:0000256" key="5">
    <source>
        <dbReference type="ARBA" id="ARBA00022989"/>
    </source>
</evidence>
<feature type="compositionally biased region" description="Polar residues" evidence="8">
    <location>
        <begin position="471"/>
        <end position="481"/>
    </location>
</feature>
<name>A0A1I4RZ65_9PROT</name>
<comment type="cofactor">
    <cofactor evidence="7">
        <name>Mg(2+)</name>
        <dbReference type="ChEBI" id="CHEBI:18420"/>
    </cofactor>
</comment>
<keyword evidence="2" id="KW-1003">Cell membrane</keyword>
<feature type="compositionally biased region" description="Basic and acidic residues" evidence="8">
    <location>
        <begin position="533"/>
        <end position="542"/>
    </location>
</feature>
<keyword evidence="6 9" id="KW-0472">Membrane</keyword>
<dbReference type="Pfam" id="PF00953">
    <property type="entry name" value="Glycos_transf_4"/>
    <property type="match status" value="1"/>
</dbReference>
<keyword evidence="3 10" id="KW-0808">Transferase</keyword>
<dbReference type="GO" id="GO:0016780">
    <property type="term" value="F:phosphotransferase activity, for other substituted phosphate groups"/>
    <property type="evidence" value="ECO:0007669"/>
    <property type="project" value="InterPro"/>
</dbReference>
<evidence type="ECO:0000256" key="6">
    <source>
        <dbReference type="ARBA" id="ARBA00023136"/>
    </source>
</evidence>
<feature type="region of interest" description="Disordered" evidence="8">
    <location>
        <begin position="507"/>
        <end position="542"/>
    </location>
</feature>
<evidence type="ECO:0000256" key="7">
    <source>
        <dbReference type="PIRSR" id="PIRSR600715-1"/>
    </source>
</evidence>
<evidence type="ECO:0000256" key="8">
    <source>
        <dbReference type="SAM" id="MobiDB-lite"/>
    </source>
</evidence>